<dbReference type="Proteomes" id="UP000029868">
    <property type="component" value="Unassembled WGS sequence"/>
</dbReference>
<dbReference type="PATRIC" id="fig|28229.3.peg.738"/>
<protein>
    <submittedName>
        <fullName evidence="1">Uncharacterized protein</fullName>
    </submittedName>
</protein>
<dbReference type="EMBL" id="JQEC01000004">
    <property type="protein sequence ID" value="KGJ97104.1"/>
    <property type="molecule type" value="Genomic_DNA"/>
</dbReference>
<dbReference type="AlphaFoldDB" id="A0A099L2E5"/>
<comment type="caution">
    <text evidence="1">The sequence shown here is derived from an EMBL/GenBank/DDBJ whole genome shotgun (WGS) entry which is preliminary data.</text>
</comment>
<proteinExistence type="predicted"/>
<accession>A0A099L2E5</accession>
<reference evidence="1 2" key="1">
    <citation type="submission" date="2014-08" db="EMBL/GenBank/DDBJ databases">
        <title>Genomic and Phenotypic Diversity of Colwellia psychrerythraea strains from Disparate Marine Basins.</title>
        <authorList>
            <person name="Techtmann S.M."/>
            <person name="Stelling S.C."/>
            <person name="Utturkar S.M."/>
            <person name="Alshibli N."/>
            <person name="Harris A."/>
            <person name="Brown S.D."/>
            <person name="Hazen T.C."/>
        </authorList>
    </citation>
    <scope>NUCLEOTIDE SEQUENCE [LARGE SCALE GENOMIC DNA]</scope>
    <source>
        <strain evidence="1 2">GAB14E</strain>
    </source>
</reference>
<sequence>MPNHITKSATRSVAITETPFDKRHCCWFCGEPNNGAFVFPSNDFKTSNYENKYVILSCPHPIISIPSCGECQKIANKAQVDNIWAVNAYVKKQLLKSYSKDLAIGINWTQEELATSEFDQGNFAGFARSAWFMYEVAKARINYLAWPLVVNGIELEVIDYEAVQVAGFSFDGVQYPSLPDAIKHYARVFLLDEPYVFAVLQHLSGSDITQKSFAQAVRFCRLLVNATPSERKMAFKALVTKS</sequence>
<evidence type="ECO:0000313" key="1">
    <source>
        <dbReference type="EMBL" id="KGJ97104.1"/>
    </source>
</evidence>
<gene>
    <name evidence="1" type="ORF">GAB14E_1572</name>
</gene>
<organism evidence="1 2">
    <name type="scientific">Colwellia psychrerythraea</name>
    <name type="common">Vibrio psychroerythus</name>
    <dbReference type="NCBI Taxonomy" id="28229"/>
    <lineage>
        <taxon>Bacteria</taxon>
        <taxon>Pseudomonadati</taxon>
        <taxon>Pseudomonadota</taxon>
        <taxon>Gammaproteobacteria</taxon>
        <taxon>Alteromonadales</taxon>
        <taxon>Colwelliaceae</taxon>
        <taxon>Colwellia</taxon>
    </lineage>
</organism>
<dbReference type="RefSeq" id="WP_231561974.1">
    <property type="nucleotide sequence ID" value="NZ_JQEC01000004.1"/>
</dbReference>
<evidence type="ECO:0000313" key="2">
    <source>
        <dbReference type="Proteomes" id="UP000029868"/>
    </source>
</evidence>
<name>A0A099L2E5_COLPS</name>